<dbReference type="AlphaFoldDB" id="A0AAW0MKZ8"/>
<proteinExistence type="predicted"/>
<dbReference type="Proteomes" id="UP001460270">
    <property type="component" value="Unassembled WGS sequence"/>
</dbReference>
<reference evidence="2" key="1">
    <citation type="submission" date="2024-04" db="EMBL/GenBank/DDBJ databases">
        <title>Salinicola lusitanus LLJ914,a marine bacterium isolated from the Okinawa Trough.</title>
        <authorList>
            <person name="Li J."/>
        </authorList>
    </citation>
    <scope>NUCLEOTIDE SEQUENCE [LARGE SCALE GENOMIC DNA]</scope>
</reference>
<sequence length="110" mass="12781">MPFYRSNRQEYCSCWTIKPLQRRTTRHLQDTCGPTYAATSFHLPKDLDGKAASEFSVLVCHCERTCLLVPQHKLGDCGIGLTRCSFDVRVCERDSRKKPDTHFSHPRFWC</sequence>
<keyword evidence="2" id="KW-1185">Reference proteome</keyword>
<dbReference type="EMBL" id="JBBPFD010000133">
    <property type="protein sequence ID" value="KAK7880169.1"/>
    <property type="molecule type" value="Genomic_DNA"/>
</dbReference>
<comment type="caution">
    <text evidence="1">The sequence shown here is derived from an EMBL/GenBank/DDBJ whole genome shotgun (WGS) entry which is preliminary data.</text>
</comment>
<protein>
    <submittedName>
        <fullName evidence="1">Uncharacterized protein</fullName>
    </submittedName>
</protein>
<name>A0AAW0MKZ8_9GOBI</name>
<gene>
    <name evidence="1" type="ORF">WMY93_033151</name>
</gene>
<evidence type="ECO:0000313" key="1">
    <source>
        <dbReference type="EMBL" id="KAK7880169.1"/>
    </source>
</evidence>
<organism evidence="1 2">
    <name type="scientific">Mugilogobius chulae</name>
    <name type="common">yellowstripe goby</name>
    <dbReference type="NCBI Taxonomy" id="88201"/>
    <lineage>
        <taxon>Eukaryota</taxon>
        <taxon>Metazoa</taxon>
        <taxon>Chordata</taxon>
        <taxon>Craniata</taxon>
        <taxon>Vertebrata</taxon>
        <taxon>Euteleostomi</taxon>
        <taxon>Actinopterygii</taxon>
        <taxon>Neopterygii</taxon>
        <taxon>Teleostei</taxon>
        <taxon>Neoteleostei</taxon>
        <taxon>Acanthomorphata</taxon>
        <taxon>Gobiaria</taxon>
        <taxon>Gobiiformes</taxon>
        <taxon>Gobioidei</taxon>
        <taxon>Gobiidae</taxon>
        <taxon>Gobionellinae</taxon>
        <taxon>Mugilogobius</taxon>
    </lineage>
</organism>
<evidence type="ECO:0000313" key="2">
    <source>
        <dbReference type="Proteomes" id="UP001460270"/>
    </source>
</evidence>
<accession>A0AAW0MKZ8</accession>